<evidence type="ECO:0000313" key="1">
    <source>
        <dbReference type="EMBL" id="KAJ0041883.1"/>
    </source>
</evidence>
<comment type="caution">
    <text evidence="1">The sequence shown here is derived from an EMBL/GenBank/DDBJ whole genome shotgun (WGS) entry which is preliminary data.</text>
</comment>
<gene>
    <name evidence="1" type="ORF">Pint_19390</name>
</gene>
<dbReference type="EMBL" id="CM047739">
    <property type="protein sequence ID" value="KAJ0041883.1"/>
    <property type="molecule type" value="Genomic_DNA"/>
</dbReference>
<reference evidence="2" key="1">
    <citation type="journal article" date="2023" name="G3 (Bethesda)">
        <title>Genome assembly and association tests identify interacting loci associated with vigor, precocity, and sex in interspecific pistachio rootstocks.</title>
        <authorList>
            <person name="Palmer W."/>
            <person name="Jacygrad E."/>
            <person name="Sagayaradj S."/>
            <person name="Cavanaugh K."/>
            <person name="Han R."/>
            <person name="Bertier L."/>
            <person name="Beede B."/>
            <person name="Kafkas S."/>
            <person name="Golino D."/>
            <person name="Preece J."/>
            <person name="Michelmore R."/>
        </authorList>
    </citation>
    <scope>NUCLEOTIDE SEQUENCE [LARGE SCALE GENOMIC DNA]</scope>
</reference>
<sequence>METLAVKKCFSHGLSGVVAVTVPAPSFCFFGTNMCKVSGGLRKGSVGLTVSGEILTKVRTFVVGSNQVSSLQTQMGVWEEPDNGSDSDEEEEEEMEENDLDFESDWEEERNGVDAAMRGDESATNQYEEELVKEVEQLMTPEERATLQQNTTPNLGKISTGKWNLLHTFALSGQIHFMDKLLDNGLGIDTIDKDGFTALHKAIIGKKEPVISHLLRKGANPHVKDRDGATPLHYAVQVGAMQTVKLLIKYGVDVNVADNEGWTPLHIAIQSRNRDIAKVLLINGADKTRKTMDGKTALDMSLCYGKTFNVGSSMGDEKDAFYVVRKGDIVGIYKSLSDCQLQAGLSVCDPSVTVFKGHGLPKEAEEYLASRGLQNAMYTVGASDVKDDLFGKLVPCPFQEPASFGGNTSDEFSSPKRMRMDLGYISTTPLNQANSSNCVSYCFDSSSIFVIHCSCVLKFDGASKGNPGLAGAGAVLRAEDGSMVCRLREGVGIATNNVAEYRAVLLGLKYALKKGFKNIRVQGDSKLVCMQIQGLWKVNNPNLAGLCKEAKELKDKFQSFQISPCFEGNFKHMNTILKPMLKLTLGVHLLDGQIEEDITMGSASTRKASYYVK</sequence>
<keyword evidence="2" id="KW-1185">Reference proteome</keyword>
<proteinExistence type="predicted"/>
<protein>
    <submittedName>
        <fullName evidence="1">Uncharacterized protein</fullName>
    </submittedName>
</protein>
<organism evidence="1 2">
    <name type="scientific">Pistacia integerrima</name>
    <dbReference type="NCBI Taxonomy" id="434235"/>
    <lineage>
        <taxon>Eukaryota</taxon>
        <taxon>Viridiplantae</taxon>
        <taxon>Streptophyta</taxon>
        <taxon>Embryophyta</taxon>
        <taxon>Tracheophyta</taxon>
        <taxon>Spermatophyta</taxon>
        <taxon>Magnoliopsida</taxon>
        <taxon>eudicotyledons</taxon>
        <taxon>Gunneridae</taxon>
        <taxon>Pentapetalae</taxon>
        <taxon>rosids</taxon>
        <taxon>malvids</taxon>
        <taxon>Sapindales</taxon>
        <taxon>Anacardiaceae</taxon>
        <taxon>Pistacia</taxon>
    </lineage>
</organism>
<accession>A0ACC0YVU6</accession>
<evidence type="ECO:0000313" key="2">
    <source>
        <dbReference type="Proteomes" id="UP001163603"/>
    </source>
</evidence>
<dbReference type="Proteomes" id="UP001163603">
    <property type="component" value="Chromosome 4"/>
</dbReference>
<name>A0ACC0YVU6_9ROSI</name>